<protein>
    <submittedName>
        <fullName evidence="2">Uncharacterized protein</fullName>
    </submittedName>
</protein>
<dbReference type="EMBL" id="CAMPGE010028802">
    <property type="protein sequence ID" value="CAI2386304.1"/>
    <property type="molecule type" value="Genomic_DNA"/>
</dbReference>
<feature type="compositionally biased region" description="Acidic residues" evidence="1">
    <location>
        <begin position="442"/>
        <end position="454"/>
    </location>
</feature>
<organism evidence="2 3">
    <name type="scientific">Euplotes crassus</name>
    <dbReference type="NCBI Taxonomy" id="5936"/>
    <lineage>
        <taxon>Eukaryota</taxon>
        <taxon>Sar</taxon>
        <taxon>Alveolata</taxon>
        <taxon>Ciliophora</taxon>
        <taxon>Intramacronucleata</taxon>
        <taxon>Spirotrichea</taxon>
        <taxon>Hypotrichia</taxon>
        <taxon>Euplotida</taxon>
        <taxon>Euplotidae</taxon>
        <taxon>Moneuplotes</taxon>
    </lineage>
</organism>
<feature type="compositionally biased region" description="Polar residues" evidence="1">
    <location>
        <begin position="557"/>
        <end position="566"/>
    </location>
</feature>
<accession>A0AAD1Y7W7</accession>
<feature type="compositionally biased region" description="Basic and acidic residues" evidence="1">
    <location>
        <begin position="359"/>
        <end position="369"/>
    </location>
</feature>
<evidence type="ECO:0000313" key="3">
    <source>
        <dbReference type="Proteomes" id="UP001295684"/>
    </source>
</evidence>
<keyword evidence="3" id="KW-1185">Reference proteome</keyword>
<dbReference type="Proteomes" id="UP001295684">
    <property type="component" value="Unassembled WGS sequence"/>
</dbReference>
<dbReference type="AlphaFoldDB" id="A0AAD1Y7W7"/>
<feature type="compositionally biased region" description="Polar residues" evidence="1">
    <location>
        <begin position="299"/>
        <end position="312"/>
    </location>
</feature>
<evidence type="ECO:0000256" key="1">
    <source>
        <dbReference type="SAM" id="MobiDB-lite"/>
    </source>
</evidence>
<sequence length="716" mass="82288">MPKQAEFENENENDNDSDFVQKGIEALSVVESVINEILAKGGDMLYEHYLDGKMDNHQIDAVNSMLFQSLKIDQVKHDIKIPSSTYEEWAQFAEEEPVAAPCDHWGNGSGYRLEQKVVVIGVKQSKSPTKKARSLLSMNKNRTGPKPLSKASSVYSKSFTMTKNGNFRSSILKKQKKAPKQVALQDSEDDFKHDYDYEDLCDNFRSRIDNQTKRKVLNEKIAEEKKLKKHIVLANGRKLTSDPKKCKLTYDYNGKLIMYRNVKADNLQPLLKDEGAEYNLHTKSDKRDQSKENLRNKSHSQTRTAKSGSNSEKSFDSLEMDEFYQPYPGGVSGTNHCQPISCLKPPLGTMVKLKPGVTMKKEEKEEKDPSKRKKNRSRSRKKRITQKRNDEYSSNFLAPGKSSHVVTSSGRNSSVRSSRSDVSSFQRPASRFTNFTLKEPNDDKEEEDDEEEDFEPLKDRIFVNTDAVNKTLYNADEKKSRIRIHLKKNNSSLYSTKLRRNRNNYSRSDNYAGNYSQDVKRDTDRDIGFKTENKFFHKRNISRGPNYRQASRERNSVHSFTRSLNQSRDEPNVKVFQKNTSLGLARQNASAESLKASLSKFDTFNHSVLQNDHDLSHQKGSQESIKMAFRPIRDTNIKNSYHSITNSEYKSSTKIQSSSKHALLDDEYNESLGSPIIRGSYLNKLKPFSKLPREKLSNKLMKMKLKNIQKRQMQGF</sequence>
<feature type="region of interest" description="Disordered" evidence="1">
    <location>
        <begin position="344"/>
        <end position="454"/>
    </location>
</feature>
<proteinExistence type="predicted"/>
<feature type="compositionally biased region" description="Low complexity" evidence="1">
    <location>
        <begin position="405"/>
        <end position="427"/>
    </location>
</feature>
<reference evidence="2" key="1">
    <citation type="submission" date="2023-07" db="EMBL/GenBank/DDBJ databases">
        <authorList>
            <consortium name="AG Swart"/>
            <person name="Singh M."/>
            <person name="Singh A."/>
            <person name="Seah K."/>
            <person name="Emmerich C."/>
        </authorList>
    </citation>
    <scope>NUCLEOTIDE SEQUENCE</scope>
    <source>
        <strain evidence="2">DP1</strain>
    </source>
</reference>
<evidence type="ECO:0000313" key="2">
    <source>
        <dbReference type="EMBL" id="CAI2386304.1"/>
    </source>
</evidence>
<feature type="region of interest" description="Disordered" evidence="1">
    <location>
        <begin position="278"/>
        <end position="315"/>
    </location>
</feature>
<gene>
    <name evidence="2" type="ORF">ECRASSUSDP1_LOCUS27914</name>
</gene>
<name>A0AAD1Y7W7_EUPCR</name>
<feature type="region of interest" description="Disordered" evidence="1">
    <location>
        <begin position="546"/>
        <end position="568"/>
    </location>
</feature>
<comment type="caution">
    <text evidence="2">The sequence shown here is derived from an EMBL/GenBank/DDBJ whole genome shotgun (WGS) entry which is preliminary data.</text>
</comment>
<feature type="compositionally biased region" description="Basic residues" evidence="1">
    <location>
        <begin position="370"/>
        <end position="386"/>
    </location>
</feature>
<feature type="compositionally biased region" description="Basic and acidic residues" evidence="1">
    <location>
        <begin position="278"/>
        <end position="295"/>
    </location>
</feature>